<evidence type="ECO:0000313" key="6">
    <source>
        <dbReference type="EMBL" id="OXU28219.1"/>
    </source>
</evidence>
<dbReference type="Pfam" id="PF02410">
    <property type="entry name" value="RsfS"/>
    <property type="match status" value="1"/>
</dbReference>
<comment type="caution">
    <text evidence="6">The sequence shown here is derived from an EMBL/GenBank/DDBJ whole genome shotgun (WGS) entry which is preliminary data.</text>
</comment>
<evidence type="ECO:0000256" key="1">
    <source>
        <dbReference type="ARBA" id="ARBA00004173"/>
    </source>
</evidence>
<comment type="subcellular location">
    <subcellularLocation>
        <location evidence="1">Mitochondrion</location>
    </subcellularLocation>
</comment>
<comment type="similarity">
    <text evidence="2">Belongs to the Iojap/RsfS family.</text>
</comment>
<reference evidence="6 7" key="1">
    <citation type="journal article" date="2017" name="Curr. Biol.">
        <title>The Evolution of Venom by Co-option of Single-Copy Genes.</title>
        <authorList>
            <person name="Martinson E.O."/>
            <person name="Mrinalini"/>
            <person name="Kelkar Y.D."/>
            <person name="Chang C.H."/>
            <person name="Werren J.H."/>
        </authorList>
    </citation>
    <scope>NUCLEOTIDE SEQUENCE [LARGE SCALE GENOMIC DNA]</scope>
    <source>
        <strain evidence="6 7">Alberta</strain>
        <tissue evidence="6">Whole body</tissue>
    </source>
</reference>
<keyword evidence="3" id="KW-0496">Mitochondrion</keyword>
<evidence type="ECO:0000256" key="4">
    <source>
        <dbReference type="ARBA" id="ARBA00053669"/>
    </source>
</evidence>
<gene>
    <name evidence="6" type="ORF">TSAR_011730</name>
</gene>
<accession>A0A232FCP0</accession>
<dbReference type="FunFam" id="3.30.460.10:FF:000018">
    <property type="entry name" value="Mitochondrial assembly of ribosomal large subunit 1"/>
    <property type="match status" value="1"/>
</dbReference>
<dbReference type="Gene3D" id="3.30.460.10">
    <property type="entry name" value="Beta Polymerase, domain 2"/>
    <property type="match status" value="1"/>
</dbReference>
<sequence>MAFQDKPIYCLNNFISSPKNTYHLLLFFSSTDTHTSSKCKIINNGQGMTKRSVSYNRQLYSNKKLTESEDLNKDEEPNLPSGLVGKYKVFRDEDASIIFDVNEEKKRIELGELNIQEEDQDPYEGINLEHGVNGVFDIEDLVELLKKDKARQIFVATVPKEYSYVDYIVVASGKSTRHLHALATFVRKIYKIKKHKNDTIPKIEGESCKDWMAIDLGNIALHLLTHEARLKYDLETLWSVGSQYDDISNRKDQDLDLMDKYSAFLRDLQPAE</sequence>
<dbReference type="PANTHER" id="PTHR21043:SF0">
    <property type="entry name" value="MITOCHONDRIAL ASSEMBLY OF RIBOSOMAL LARGE SUBUNIT PROTEIN 1"/>
    <property type="match status" value="1"/>
</dbReference>
<evidence type="ECO:0000256" key="3">
    <source>
        <dbReference type="ARBA" id="ARBA00023128"/>
    </source>
</evidence>
<keyword evidence="7" id="KW-1185">Reference proteome</keyword>
<dbReference type="NCBIfam" id="TIGR00090">
    <property type="entry name" value="rsfS_iojap_ybeB"/>
    <property type="match status" value="1"/>
</dbReference>
<dbReference type="OrthoDB" id="21330at2759"/>
<dbReference type="GO" id="GO:0017148">
    <property type="term" value="P:negative regulation of translation"/>
    <property type="evidence" value="ECO:0007669"/>
    <property type="project" value="TreeGrafter"/>
</dbReference>
<comment type="function">
    <text evidence="4">Required for normal mitochondrial ribosome function and mitochondrial translation. May play a role in ribosome biogenesis by preventing premature association of the 28S and 39S ribosomal subunits. Interacts with mitochondrial ribosomal protein uL14m (MRPL14), probably blocking formation of intersubunit bridge B8, preventing association of the 28S and 39S ribosomal subunits. Addition to isolated mitochondrial ribosomal subunits partially inhibits translation, probably by interfering with the association of the 28S and 39S ribosomal subunits and the formation of functional ribosomes. May also participate in the assembly and/or regulation of the stability of the large subunit of the mitochondrial ribosome. May function as a ribosomal silencing factor.</text>
</comment>
<evidence type="ECO:0000313" key="7">
    <source>
        <dbReference type="Proteomes" id="UP000215335"/>
    </source>
</evidence>
<proteinExistence type="inferred from homology"/>
<dbReference type="EMBL" id="NNAY01000461">
    <property type="protein sequence ID" value="OXU28219.1"/>
    <property type="molecule type" value="Genomic_DNA"/>
</dbReference>
<evidence type="ECO:0000256" key="2">
    <source>
        <dbReference type="ARBA" id="ARBA00010574"/>
    </source>
</evidence>
<dbReference type="GO" id="GO:0043023">
    <property type="term" value="F:ribosomal large subunit binding"/>
    <property type="evidence" value="ECO:0007669"/>
    <property type="project" value="TreeGrafter"/>
</dbReference>
<protein>
    <recommendedName>
        <fullName evidence="5">Mitochondrial assembly of ribosomal large subunit protein 1</fullName>
    </recommendedName>
</protein>
<evidence type="ECO:0000256" key="5">
    <source>
        <dbReference type="ARBA" id="ARBA00073331"/>
    </source>
</evidence>
<organism evidence="6 7">
    <name type="scientific">Trichomalopsis sarcophagae</name>
    <dbReference type="NCBI Taxonomy" id="543379"/>
    <lineage>
        <taxon>Eukaryota</taxon>
        <taxon>Metazoa</taxon>
        <taxon>Ecdysozoa</taxon>
        <taxon>Arthropoda</taxon>
        <taxon>Hexapoda</taxon>
        <taxon>Insecta</taxon>
        <taxon>Pterygota</taxon>
        <taxon>Neoptera</taxon>
        <taxon>Endopterygota</taxon>
        <taxon>Hymenoptera</taxon>
        <taxon>Apocrita</taxon>
        <taxon>Proctotrupomorpha</taxon>
        <taxon>Chalcidoidea</taxon>
        <taxon>Pteromalidae</taxon>
        <taxon>Pteromalinae</taxon>
        <taxon>Trichomalopsis</taxon>
    </lineage>
</organism>
<name>A0A232FCP0_9HYME</name>
<dbReference type="Proteomes" id="UP000215335">
    <property type="component" value="Unassembled WGS sequence"/>
</dbReference>
<dbReference type="PANTHER" id="PTHR21043">
    <property type="entry name" value="IOJAP SUPERFAMILY ORTHOLOG"/>
    <property type="match status" value="1"/>
</dbReference>
<dbReference type="AlphaFoldDB" id="A0A232FCP0"/>
<dbReference type="GO" id="GO:0090071">
    <property type="term" value="P:negative regulation of ribosome biogenesis"/>
    <property type="evidence" value="ECO:0007669"/>
    <property type="project" value="TreeGrafter"/>
</dbReference>
<dbReference type="STRING" id="543379.A0A232FCP0"/>
<dbReference type="InterPro" id="IPR004394">
    <property type="entry name" value="Iojap/RsfS/C7orf30"/>
</dbReference>
<dbReference type="GO" id="GO:0005739">
    <property type="term" value="C:mitochondrion"/>
    <property type="evidence" value="ECO:0007669"/>
    <property type="project" value="UniProtKB-SubCell"/>
</dbReference>
<dbReference type="HAMAP" id="MF_01477">
    <property type="entry name" value="Iojap_RsfS"/>
    <property type="match status" value="1"/>
</dbReference>
<dbReference type="InterPro" id="IPR043519">
    <property type="entry name" value="NT_sf"/>
</dbReference>
<dbReference type="SUPFAM" id="SSF81301">
    <property type="entry name" value="Nucleotidyltransferase"/>
    <property type="match status" value="1"/>
</dbReference>